<dbReference type="Pfam" id="PF13041">
    <property type="entry name" value="PPR_2"/>
    <property type="match status" value="1"/>
</dbReference>
<dbReference type="PANTHER" id="PTHR47934:SF6">
    <property type="entry name" value="MITOCHONDRIAL GROUP I INTRON SPLICING FACTOR CCM1-RELATED"/>
    <property type="match status" value="1"/>
</dbReference>
<dbReference type="InterPro" id="IPR051114">
    <property type="entry name" value="Mito_RNA_Proc_CCM1"/>
</dbReference>
<accession>A0A813JAN1</accession>
<dbReference type="Proteomes" id="UP000626109">
    <property type="component" value="Unassembled WGS sequence"/>
</dbReference>
<protein>
    <recommendedName>
        <fullName evidence="6">Pentacotripeptide-repeat region of PRORP domain-containing protein</fullName>
    </recommendedName>
</protein>
<dbReference type="NCBIfam" id="TIGR00756">
    <property type="entry name" value="PPR"/>
    <property type="match status" value="1"/>
</dbReference>
<dbReference type="InterPro" id="IPR002885">
    <property type="entry name" value="PPR_rpt"/>
</dbReference>
<dbReference type="Pfam" id="PF01535">
    <property type="entry name" value="PPR"/>
    <property type="match status" value="1"/>
</dbReference>
<feature type="compositionally biased region" description="Low complexity" evidence="2">
    <location>
        <begin position="205"/>
        <end position="222"/>
    </location>
</feature>
<feature type="compositionally biased region" description="Low complexity" evidence="2">
    <location>
        <begin position="274"/>
        <end position="292"/>
    </location>
</feature>
<dbReference type="InterPro" id="IPR011990">
    <property type="entry name" value="TPR-like_helical_dom_sf"/>
</dbReference>
<evidence type="ECO:0000256" key="1">
    <source>
        <dbReference type="PROSITE-ProRule" id="PRU00708"/>
    </source>
</evidence>
<dbReference type="Gene3D" id="1.25.40.10">
    <property type="entry name" value="Tetratricopeptide repeat domain"/>
    <property type="match status" value="1"/>
</dbReference>
<feature type="non-terminal residue" evidence="4">
    <location>
        <position position="1"/>
    </location>
</feature>
<dbReference type="GO" id="GO:0005739">
    <property type="term" value="C:mitochondrion"/>
    <property type="evidence" value="ECO:0007669"/>
    <property type="project" value="TreeGrafter"/>
</dbReference>
<comment type="caution">
    <text evidence="4">The sequence shown here is derived from an EMBL/GenBank/DDBJ whole genome shotgun (WGS) entry which is preliminary data.</text>
</comment>
<dbReference type="GO" id="GO:0006396">
    <property type="term" value="P:RNA processing"/>
    <property type="evidence" value="ECO:0007669"/>
    <property type="project" value="TreeGrafter"/>
</dbReference>
<dbReference type="EMBL" id="CAJNNW010021849">
    <property type="protein sequence ID" value="CAE8668516.1"/>
    <property type="molecule type" value="Genomic_DNA"/>
</dbReference>
<evidence type="ECO:0000256" key="3">
    <source>
        <dbReference type="SAM" id="Phobius"/>
    </source>
</evidence>
<feature type="repeat" description="PPR" evidence="1">
    <location>
        <begin position="35"/>
        <end position="69"/>
    </location>
</feature>
<feature type="compositionally biased region" description="Pro residues" evidence="2">
    <location>
        <begin position="144"/>
        <end position="161"/>
    </location>
</feature>
<keyword evidence="3" id="KW-1133">Transmembrane helix</keyword>
<gene>
    <name evidence="4" type="ORF">PGLA2088_LOCUS16948</name>
</gene>
<dbReference type="PROSITE" id="PS51375">
    <property type="entry name" value="PPR"/>
    <property type="match status" value="1"/>
</dbReference>
<keyword evidence="3" id="KW-0812">Transmembrane</keyword>
<dbReference type="AlphaFoldDB" id="A0A813JAN1"/>
<keyword evidence="3" id="KW-0472">Membrane</keyword>
<feature type="transmembrane region" description="Helical" evidence="3">
    <location>
        <begin position="97"/>
        <end position="117"/>
    </location>
</feature>
<dbReference type="GO" id="GO:0003729">
    <property type="term" value="F:mRNA binding"/>
    <property type="evidence" value="ECO:0007669"/>
    <property type="project" value="TreeGrafter"/>
</dbReference>
<reference evidence="4" key="1">
    <citation type="submission" date="2021-02" db="EMBL/GenBank/DDBJ databases">
        <authorList>
            <person name="Dougan E. K."/>
            <person name="Rhodes N."/>
            <person name="Thang M."/>
            <person name="Chan C."/>
        </authorList>
    </citation>
    <scope>NUCLEOTIDE SEQUENCE</scope>
</reference>
<evidence type="ECO:0000313" key="5">
    <source>
        <dbReference type="Proteomes" id="UP000626109"/>
    </source>
</evidence>
<sequence>AISYNHVIRVFAKKGDLGCASLWLARMETAGIQATVCSYNTVLDACAKSNNAKACEAWLHKMLEKGLQANVISYATVIYAFARQGDEAAASLSLRPLMLVFGAGFAAAAAWFAGRFLRRRPEPPRQLQVPDTSQVEDEARPEPRPPSPAAPPAPPAQPPPAMVMEEVEEPVVAVSEGREDARPSTAAPGNVRPSTASGRGARPDVAVPVAGGSSSSTAANSANPPPPAAVRATASDGASASPPPEGRPARKKEEGGLFARGFLNKPPKKRPAAKAEAASSRQRSRSPGRGASTDASSSQQLGSRKDGDAGDVGATALRAAHETIAKEQATGVRFFHECQFREARDAFARMRDAARGAGLAREEGQAYRLYGNSLDKLDAPGEIPLPSWVAARADDEVGPSN</sequence>
<organism evidence="4 5">
    <name type="scientific">Polarella glacialis</name>
    <name type="common">Dinoflagellate</name>
    <dbReference type="NCBI Taxonomy" id="89957"/>
    <lineage>
        <taxon>Eukaryota</taxon>
        <taxon>Sar</taxon>
        <taxon>Alveolata</taxon>
        <taxon>Dinophyceae</taxon>
        <taxon>Suessiales</taxon>
        <taxon>Suessiaceae</taxon>
        <taxon>Polarella</taxon>
    </lineage>
</organism>
<proteinExistence type="predicted"/>
<feature type="region of interest" description="Disordered" evidence="2">
    <location>
        <begin position="122"/>
        <end position="314"/>
    </location>
</feature>
<evidence type="ECO:0008006" key="6">
    <source>
        <dbReference type="Google" id="ProtNLM"/>
    </source>
</evidence>
<evidence type="ECO:0000256" key="2">
    <source>
        <dbReference type="SAM" id="MobiDB-lite"/>
    </source>
</evidence>
<name>A0A813JAN1_POLGL</name>
<dbReference type="PANTHER" id="PTHR47934">
    <property type="entry name" value="PENTATRICOPEPTIDE REPEAT-CONTAINING PROTEIN PET309, MITOCHONDRIAL"/>
    <property type="match status" value="1"/>
</dbReference>
<dbReference type="GO" id="GO:0007005">
    <property type="term" value="P:mitochondrion organization"/>
    <property type="evidence" value="ECO:0007669"/>
    <property type="project" value="TreeGrafter"/>
</dbReference>
<evidence type="ECO:0000313" key="4">
    <source>
        <dbReference type="EMBL" id="CAE8668516.1"/>
    </source>
</evidence>
<feature type="compositionally biased region" description="Polar residues" evidence="2">
    <location>
        <begin position="293"/>
        <end position="302"/>
    </location>
</feature>